<sequence>MDGDTKPTYNERPTLSDSNI</sequence>
<accession>A0A1R3J312</accession>
<feature type="compositionally biased region" description="Polar residues" evidence="1">
    <location>
        <begin position="7"/>
        <end position="20"/>
    </location>
</feature>
<gene>
    <name evidence="2" type="ORF">CCACVL1_07981</name>
</gene>
<name>A0A1R3J312_COCAP</name>
<proteinExistence type="predicted"/>
<evidence type="ECO:0000313" key="3">
    <source>
        <dbReference type="Proteomes" id="UP000188268"/>
    </source>
</evidence>
<evidence type="ECO:0000313" key="2">
    <source>
        <dbReference type="EMBL" id="OMO89219.1"/>
    </source>
</evidence>
<comment type="caution">
    <text evidence="2">The sequence shown here is derived from an EMBL/GenBank/DDBJ whole genome shotgun (WGS) entry which is preliminary data.</text>
</comment>
<feature type="region of interest" description="Disordered" evidence="1">
    <location>
        <begin position="1"/>
        <end position="20"/>
    </location>
</feature>
<organism evidence="2 3">
    <name type="scientific">Corchorus capsularis</name>
    <name type="common">Jute</name>
    <dbReference type="NCBI Taxonomy" id="210143"/>
    <lineage>
        <taxon>Eukaryota</taxon>
        <taxon>Viridiplantae</taxon>
        <taxon>Streptophyta</taxon>
        <taxon>Embryophyta</taxon>
        <taxon>Tracheophyta</taxon>
        <taxon>Spermatophyta</taxon>
        <taxon>Magnoliopsida</taxon>
        <taxon>eudicotyledons</taxon>
        <taxon>Gunneridae</taxon>
        <taxon>Pentapetalae</taxon>
        <taxon>rosids</taxon>
        <taxon>malvids</taxon>
        <taxon>Malvales</taxon>
        <taxon>Malvaceae</taxon>
        <taxon>Grewioideae</taxon>
        <taxon>Apeibeae</taxon>
        <taxon>Corchorus</taxon>
    </lineage>
</organism>
<evidence type="ECO:0000256" key="1">
    <source>
        <dbReference type="SAM" id="MobiDB-lite"/>
    </source>
</evidence>
<dbReference type="EMBL" id="AWWV01008804">
    <property type="protein sequence ID" value="OMO89219.1"/>
    <property type="molecule type" value="Genomic_DNA"/>
</dbReference>
<keyword evidence="3" id="KW-1185">Reference proteome</keyword>
<dbReference type="AlphaFoldDB" id="A0A1R3J312"/>
<protein>
    <submittedName>
        <fullName evidence="2">Uncharacterized protein</fullName>
    </submittedName>
</protein>
<dbReference type="Gramene" id="OMO89219">
    <property type="protein sequence ID" value="OMO89219"/>
    <property type="gene ID" value="CCACVL1_07981"/>
</dbReference>
<dbReference type="Proteomes" id="UP000188268">
    <property type="component" value="Unassembled WGS sequence"/>
</dbReference>
<reference evidence="2 3" key="1">
    <citation type="submission" date="2013-09" db="EMBL/GenBank/DDBJ databases">
        <title>Corchorus capsularis genome sequencing.</title>
        <authorList>
            <person name="Alam M."/>
            <person name="Haque M.S."/>
            <person name="Islam M.S."/>
            <person name="Emdad E.M."/>
            <person name="Islam M.M."/>
            <person name="Ahmed B."/>
            <person name="Halim A."/>
            <person name="Hossen Q.M.M."/>
            <person name="Hossain M.Z."/>
            <person name="Ahmed R."/>
            <person name="Khan M.M."/>
            <person name="Islam R."/>
            <person name="Rashid M.M."/>
            <person name="Khan S.A."/>
            <person name="Rahman M.S."/>
            <person name="Alam M."/>
        </authorList>
    </citation>
    <scope>NUCLEOTIDE SEQUENCE [LARGE SCALE GENOMIC DNA]</scope>
    <source>
        <strain evidence="3">cv. CVL-1</strain>
        <tissue evidence="2">Whole seedling</tissue>
    </source>
</reference>